<dbReference type="Pfam" id="PF09957">
    <property type="entry name" value="VapB_antitoxin"/>
    <property type="match status" value="1"/>
</dbReference>
<dbReference type="InterPro" id="IPR019239">
    <property type="entry name" value="VapB_antitoxin"/>
</dbReference>
<name>A0A0T7H057_NEOGA</name>
<proteinExistence type="predicted"/>
<dbReference type="RefSeq" id="WP_046637532.1">
    <property type="nucleotide sequence ID" value="NZ_CCRK01000014.1"/>
</dbReference>
<dbReference type="EMBL" id="CCRK01000014">
    <property type="protein sequence ID" value="CDZ52920.1"/>
    <property type="molecule type" value="Genomic_DNA"/>
</dbReference>
<evidence type="ECO:0000313" key="2">
    <source>
        <dbReference type="Proteomes" id="UP000039660"/>
    </source>
</evidence>
<protein>
    <recommendedName>
        <fullName evidence="3">Transcription regulator of the Arc/MetJ class</fullName>
    </recommendedName>
</protein>
<dbReference type="AlphaFoldDB" id="A0A0T7H057"/>
<sequence>MRTNIELDDELIAEAMELTGLPTKKATVEQALKDLVRIRRQMRAVDNLEGIGWDGDLDEMRKDSLGFADWGLEGRE</sequence>
<evidence type="ECO:0000313" key="1">
    <source>
        <dbReference type="EMBL" id="CDZ52920.1"/>
    </source>
</evidence>
<accession>A0A0T7H057</accession>
<evidence type="ECO:0008006" key="3">
    <source>
        <dbReference type="Google" id="ProtNLM"/>
    </source>
</evidence>
<reference evidence="1 2" key="1">
    <citation type="submission" date="2014-08" db="EMBL/GenBank/DDBJ databases">
        <authorList>
            <person name="Chen Y.-H."/>
        </authorList>
    </citation>
    <scope>NUCLEOTIDE SEQUENCE [LARGE SCALE GENOMIC DNA]</scope>
</reference>
<organism evidence="1 2">
    <name type="scientific">Neorhizobium galegae bv. officinalis</name>
    <dbReference type="NCBI Taxonomy" id="323656"/>
    <lineage>
        <taxon>Bacteria</taxon>
        <taxon>Pseudomonadati</taxon>
        <taxon>Pseudomonadota</taxon>
        <taxon>Alphaproteobacteria</taxon>
        <taxon>Hyphomicrobiales</taxon>
        <taxon>Rhizobiaceae</taxon>
        <taxon>Rhizobium/Agrobacterium group</taxon>
        <taxon>Neorhizobium</taxon>
    </lineage>
</organism>
<gene>
    <name evidence="1" type="ORF">NGAL_HAMBI1189_47250</name>
</gene>
<dbReference type="Proteomes" id="UP000039660">
    <property type="component" value="Unassembled WGS sequence"/>
</dbReference>